<dbReference type="Proteomes" id="UP000232164">
    <property type="component" value="Unassembled WGS sequence"/>
</dbReference>
<proteinExistence type="predicted"/>
<evidence type="ECO:0000313" key="1">
    <source>
        <dbReference type="EMBL" id="PKA40462.1"/>
    </source>
</evidence>
<organism evidence="1 2">
    <name type="scientific">Rhizobium sullae</name>
    <name type="common">Rhizobium hedysari</name>
    <dbReference type="NCBI Taxonomy" id="50338"/>
    <lineage>
        <taxon>Bacteria</taxon>
        <taxon>Pseudomonadati</taxon>
        <taxon>Pseudomonadota</taxon>
        <taxon>Alphaproteobacteria</taxon>
        <taxon>Hyphomicrobiales</taxon>
        <taxon>Rhizobiaceae</taxon>
        <taxon>Rhizobium/Agrobacterium group</taxon>
        <taxon>Rhizobium</taxon>
    </lineage>
</organism>
<name>A0A2N0D342_RHISU</name>
<gene>
    <name evidence="1" type="ORF">CWR43_28225</name>
</gene>
<comment type="caution">
    <text evidence="1">The sequence shown here is derived from an EMBL/GenBank/DDBJ whole genome shotgun (WGS) entry which is preliminary data.</text>
</comment>
<dbReference type="AlphaFoldDB" id="A0A2N0D342"/>
<dbReference type="RefSeq" id="WP_100772706.1">
    <property type="nucleotide sequence ID" value="NZ_PIQN01000022.1"/>
</dbReference>
<reference evidence="1 2" key="2">
    <citation type="submission" date="2017-12" db="EMBL/GenBank/DDBJ databases">
        <title>Genome sequence of Rhizobium sullae HCNT1 isolated from Sulla coronaria nodules and featuring peculiar denitrification phenotypes.</title>
        <authorList>
            <person name="De Diego-Diaz B."/>
            <person name="Treu L."/>
            <person name="Campanaro S."/>
            <person name="Da Silva Duarte V."/>
            <person name="Basaglia M."/>
            <person name="Favaro L."/>
            <person name="Casella S."/>
            <person name="Squartini A."/>
        </authorList>
    </citation>
    <scope>NUCLEOTIDE SEQUENCE [LARGE SCALE GENOMIC DNA]</scope>
    <source>
        <strain evidence="1 2">HCNT1</strain>
    </source>
</reference>
<dbReference type="EMBL" id="PIQN01000022">
    <property type="protein sequence ID" value="PKA40462.1"/>
    <property type="molecule type" value="Genomic_DNA"/>
</dbReference>
<sequence length="88" mass="8796">MAAAELLATGSTAANSSDLVVASGSTVTVGIKGATTALARVRVTLKDDAGAYTDVGELTPFRPAIAITAPGTYRFTRVAGETCGVYSA</sequence>
<reference evidence="1 2" key="1">
    <citation type="submission" date="2017-11" db="EMBL/GenBank/DDBJ databases">
        <authorList>
            <person name="Han C.G."/>
        </authorList>
    </citation>
    <scope>NUCLEOTIDE SEQUENCE [LARGE SCALE GENOMIC DNA]</scope>
    <source>
        <strain evidence="1 2">HCNT1</strain>
    </source>
</reference>
<protein>
    <submittedName>
        <fullName evidence="1">Uncharacterized protein</fullName>
    </submittedName>
</protein>
<evidence type="ECO:0000313" key="2">
    <source>
        <dbReference type="Proteomes" id="UP000232164"/>
    </source>
</evidence>
<accession>A0A2N0D342</accession>